<gene>
    <name evidence="3" type="ORF">CD30_11770</name>
</gene>
<proteinExistence type="predicted"/>
<sequence>MELKIGTILTLEPIPTAENLEKYHCKIVDRNDRVIFIDYPVNTLTNKTAYLIDGSQFRVTYSTEDKNSYAFNTQVVGRKVANIPMIMLLLPPEEEIIKIQRREFVRVNTTVDVAVEFEGKYYQFVTEDVSAGGIALNLLNKPVSFQDGDHINLTMVLPYSNGDIQYVKTKALVVRIFDKNKLRLASIQFIDMDDLDKQYIVRFCFERQLMIRRKELNNV</sequence>
<dbReference type="InterPro" id="IPR009926">
    <property type="entry name" value="T3SS_YcgR_PilZN"/>
</dbReference>
<keyword evidence="4" id="KW-1185">Reference proteome</keyword>
<dbReference type="EMBL" id="JPVQ01000020">
    <property type="protein sequence ID" value="KGR90359.1"/>
    <property type="molecule type" value="Genomic_DNA"/>
</dbReference>
<dbReference type="InterPro" id="IPR009875">
    <property type="entry name" value="PilZ_domain"/>
</dbReference>
<evidence type="ECO:0000259" key="1">
    <source>
        <dbReference type="Pfam" id="PF07238"/>
    </source>
</evidence>
<dbReference type="Pfam" id="PF07238">
    <property type="entry name" value="PilZ"/>
    <property type="match status" value="1"/>
</dbReference>
<dbReference type="Gene3D" id="2.40.10.220">
    <property type="entry name" value="predicted glycosyltransferase like domains"/>
    <property type="match status" value="1"/>
</dbReference>
<dbReference type="GO" id="GO:0016740">
    <property type="term" value="F:transferase activity"/>
    <property type="evidence" value="ECO:0007669"/>
    <property type="project" value="UniProtKB-KW"/>
</dbReference>
<accession>A0A0A3J025</accession>
<dbReference type="eggNOG" id="COG5581">
    <property type="taxonomic scope" value="Bacteria"/>
</dbReference>
<dbReference type="OrthoDB" id="1951449at2"/>
<dbReference type="SUPFAM" id="SSF141371">
    <property type="entry name" value="PilZ domain-like"/>
    <property type="match status" value="1"/>
</dbReference>
<evidence type="ECO:0000313" key="4">
    <source>
        <dbReference type="Proteomes" id="UP000030595"/>
    </source>
</evidence>
<dbReference type="AlphaFoldDB" id="A0A0A3J025"/>
<dbReference type="GO" id="GO:0035438">
    <property type="term" value="F:cyclic-di-GMP binding"/>
    <property type="evidence" value="ECO:0007669"/>
    <property type="project" value="InterPro"/>
</dbReference>
<keyword evidence="3" id="KW-0808">Transferase</keyword>
<reference evidence="3 4" key="1">
    <citation type="submission" date="2014-02" db="EMBL/GenBank/DDBJ databases">
        <title>Draft genome sequence of Lysinibacillus massiliensis CCUG 49529.</title>
        <authorList>
            <person name="Zhang F."/>
            <person name="Wang G."/>
            <person name="Zhang L."/>
        </authorList>
    </citation>
    <scope>NUCLEOTIDE SEQUENCE [LARGE SCALE GENOMIC DNA]</scope>
    <source>
        <strain evidence="3 4">CCUG 49529</strain>
    </source>
</reference>
<feature type="domain" description="Type III secretion system flagellar brake protein YcgR PilZN" evidence="2">
    <location>
        <begin position="4"/>
        <end position="91"/>
    </location>
</feature>
<dbReference type="RefSeq" id="WP_036176972.1">
    <property type="nucleotide sequence ID" value="NZ_AVCZ01000020.1"/>
</dbReference>
<protein>
    <submittedName>
        <fullName evidence="3">Glycosyltransferase</fullName>
    </submittedName>
</protein>
<evidence type="ECO:0000313" key="3">
    <source>
        <dbReference type="EMBL" id="KGR90359.1"/>
    </source>
</evidence>
<evidence type="ECO:0000259" key="2">
    <source>
        <dbReference type="Pfam" id="PF12945"/>
    </source>
</evidence>
<feature type="domain" description="PilZ" evidence="1">
    <location>
        <begin position="100"/>
        <end position="206"/>
    </location>
</feature>
<dbReference type="Pfam" id="PF12945">
    <property type="entry name" value="PilZNR"/>
    <property type="match status" value="1"/>
</dbReference>
<organism evidence="3 4">
    <name type="scientific">Ureibacillus massiliensis 4400831 = CIP 108448 = CCUG 49529</name>
    <dbReference type="NCBI Taxonomy" id="1211035"/>
    <lineage>
        <taxon>Bacteria</taxon>
        <taxon>Bacillati</taxon>
        <taxon>Bacillota</taxon>
        <taxon>Bacilli</taxon>
        <taxon>Bacillales</taxon>
        <taxon>Caryophanaceae</taxon>
        <taxon>Ureibacillus</taxon>
    </lineage>
</organism>
<dbReference type="Proteomes" id="UP000030595">
    <property type="component" value="Unassembled WGS sequence"/>
</dbReference>
<name>A0A0A3J025_9BACL</name>
<comment type="caution">
    <text evidence="3">The sequence shown here is derived from an EMBL/GenBank/DDBJ whole genome shotgun (WGS) entry which is preliminary data.</text>
</comment>